<feature type="non-terminal residue" evidence="2">
    <location>
        <position position="1"/>
    </location>
</feature>
<dbReference type="Proteomes" id="UP000663823">
    <property type="component" value="Unassembled WGS sequence"/>
</dbReference>
<dbReference type="GO" id="GO:0006516">
    <property type="term" value="P:glycoprotein catabolic process"/>
    <property type="evidence" value="ECO:0007669"/>
    <property type="project" value="TreeGrafter"/>
</dbReference>
<evidence type="ECO:0000313" key="3">
    <source>
        <dbReference type="Proteomes" id="UP000663823"/>
    </source>
</evidence>
<evidence type="ECO:0008006" key="4">
    <source>
        <dbReference type="Google" id="ProtNLM"/>
    </source>
</evidence>
<sequence length="146" mass="16854">FYEIADRLGIMLWHDFMFACSLYPVDDAFLLNVRNEILYQVERLQSHPSIVLWAGNNENEMVLAHYTRIAPPDEREPLKNDYRKLYIYTIMAAVAEVDPNGSRPFVSSSPSNGIESIKENYTAQNPQDPLSFNLQHISNLLYLCIL</sequence>
<evidence type="ECO:0000313" key="2">
    <source>
        <dbReference type="EMBL" id="CAF3791403.1"/>
    </source>
</evidence>
<dbReference type="PANTHER" id="PTHR43730">
    <property type="entry name" value="BETA-MANNOSIDASE"/>
    <property type="match status" value="1"/>
</dbReference>
<keyword evidence="1" id="KW-0326">Glycosidase</keyword>
<dbReference type="PANTHER" id="PTHR43730:SF1">
    <property type="entry name" value="BETA-MANNOSIDASE"/>
    <property type="match status" value="1"/>
</dbReference>
<keyword evidence="1" id="KW-0378">Hydrolase</keyword>
<dbReference type="InterPro" id="IPR050887">
    <property type="entry name" value="Beta-mannosidase_GH2"/>
</dbReference>
<gene>
    <name evidence="2" type="ORF">OTI717_LOCUS17740</name>
</gene>
<dbReference type="Gene3D" id="3.20.20.80">
    <property type="entry name" value="Glycosidases"/>
    <property type="match status" value="1"/>
</dbReference>
<reference evidence="2" key="1">
    <citation type="submission" date="2021-02" db="EMBL/GenBank/DDBJ databases">
        <authorList>
            <person name="Nowell W R."/>
        </authorList>
    </citation>
    <scope>NUCLEOTIDE SEQUENCE</scope>
</reference>
<dbReference type="EMBL" id="CAJOAX010002372">
    <property type="protein sequence ID" value="CAF3791403.1"/>
    <property type="molecule type" value="Genomic_DNA"/>
</dbReference>
<dbReference type="GO" id="GO:0004567">
    <property type="term" value="F:beta-mannosidase activity"/>
    <property type="evidence" value="ECO:0007669"/>
    <property type="project" value="TreeGrafter"/>
</dbReference>
<comment type="caution">
    <text evidence="2">The sequence shown here is derived from an EMBL/GenBank/DDBJ whole genome shotgun (WGS) entry which is preliminary data.</text>
</comment>
<accession>A0A819AW79</accession>
<name>A0A819AW79_9BILA</name>
<dbReference type="InterPro" id="IPR017853">
    <property type="entry name" value="GH"/>
</dbReference>
<protein>
    <recommendedName>
        <fullName evidence="4">Beta-mannosidase</fullName>
    </recommendedName>
</protein>
<dbReference type="SUPFAM" id="SSF51445">
    <property type="entry name" value="(Trans)glycosidases"/>
    <property type="match status" value="1"/>
</dbReference>
<proteinExistence type="predicted"/>
<dbReference type="AlphaFoldDB" id="A0A819AW79"/>
<organism evidence="2 3">
    <name type="scientific">Rotaria sordida</name>
    <dbReference type="NCBI Taxonomy" id="392033"/>
    <lineage>
        <taxon>Eukaryota</taxon>
        <taxon>Metazoa</taxon>
        <taxon>Spiralia</taxon>
        <taxon>Gnathifera</taxon>
        <taxon>Rotifera</taxon>
        <taxon>Eurotatoria</taxon>
        <taxon>Bdelloidea</taxon>
        <taxon>Philodinida</taxon>
        <taxon>Philodinidae</taxon>
        <taxon>Rotaria</taxon>
    </lineage>
</organism>
<evidence type="ECO:0000256" key="1">
    <source>
        <dbReference type="ARBA" id="ARBA00023295"/>
    </source>
</evidence>